<dbReference type="Proteomes" id="UP000232323">
    <property type="component" value="Unassembled WGS sequence"/>
</dbReference>
<evidence type="ECO:0000313" key="1">
    <source>
        <dbReference type="EMBL" id="GAX86351.1"/>
    </source>
</evidence>
<comment type="caution">
    <text evidence="1">The sequence shown here is derived from an EMBL/GenBank/DDBJ whole genome shotgun (WGS) entry which is preliminary data.</text>
</comment>
<protein>
    <submittedName>
        <fullName evidence="1">Uncharacterized protein</fullName>
    </submittedName>
</protein>
<keyword evidence="2" id="KW-1185">Reference proteome</keyword>
<gene>
    <name evidence="1" type="ORF">CEUSTIGMA_g13763.t1</name>
</gene>
<name>A0A250XTD2_9CHLO</name>
<dbReference type="AlphaFoldDB" id="A0A250XTD2"/>
<sequence length="122" mass="13430">MGCGVVYVYGRGEGDLLRVLSASRSPLTCVLEEIVTISDVEQRDDGKLFFTSASRISHEQPLLTWNPVTIGSVRSIAEQMPELKLSTDASSGFEIDECLFIQDVEVDGGTSNLRKDRCKPFT</sequence>
<organism evidence="1 2">
    <name type="scientific">Chlamydomonas eustigma</name>
    <dbReference type="NCBI Taxonomy" id="1157962"/>
    <lineage>
        <taxon>Eukaryota</taxon>
        <taxon>Viridiplantae</taxon>
        <taxon>Chlorophyta</taxon>
        <taxon>core chlorophytes</taxon>
        <taxon>Chlorophyceae</taxon>
        <taxon>CS clade</taxon>
        <taxon>Chlamydomonadales</taxon>
        <taxon>Chlamydomonadaceae</taxon>
        <taxon>Chlamydomonas</taxon>
    </lineage>
</organism>
<reference evidence="1 2" key="1">
    <citation type="submission" date="2017-08" db="EMBL/GenBank/DDBJ databases">
        <title>Acidophilic green algal genome provides insights into adaptation to an acidic environment.</title>
        <authorList>
            <person name="Hirooka S."/>
            <person name="Hirose Y."/>
            <person name="Kanesaki Y."/>
            <person name="Higuchi S."/>
            <person name="Fujiwara T."/>
            <person name="Onuma R."/>
            <person name="Era A."/>
            <person name="Ohbayashi R."/>
            <person name="Uzuka A."/>
            <person name="Nozaki H."/>
            <person name="Yoshikawa H."/>
            <person name="Miyagishima S.Y."/>
        </authorList>
    </citation>
    <scope>NUCLEOTIDE SEQUENCE [LARGE SCALE GENOMIC DNA]</scope>
    <source>
        <strain evidence="1 2">NIES-2499</strain>
    </source>
</reference>
<proteinExistence type="predicted"/>
<dbReference type="EMBL" id="BEGY01000280">
    <property type="protein sequence ID" value="GAX86351.1"/>
    <property type="molecule type" value="Genomic_DNA"/>
</dbReference>
<accession>A0A250XTD2</accession>
<evidence type="ECO:0000313" key="2">
    <source>
        <dbReference type="Proteomes" id="UP000232323"/>
    </source>
</evidence>